<sequence length="153" mass="16824">MEAVILMIIDNNSNNLTQIRFHAAIPCGASGVLSEVLITASLCILFYDGSRSAFPRTKRLLDTLIIYAVNRCLLTLLVTIAELIVNVDRHDAWTMGLDFIIGKLYTNSLLASLNTREYLRSKASGAALDLRKNAVHFTSLPKLLENGVSENDG</sequence>
<organism evidence="3 4">
    <name type="scientific">Pisolithus tinctorius Marx 270</name>
    <dbReference type="NCBI Taxonomy" id="870435"/>
    <lineage>
        <taxon>Eukaryota</taxon>
        <taxon>Fungi</taxon>
        <taxon>Dikarya</taxon>
        <taxon>Basidiomycota</taxon>
        <taxon>Agaricomycotina</taxon>
        <taxon>Agaricomycetes</taxon>
        <taxon>Agaricomycetidae</taxon>
        <taxon>Boletales</taxon>
        <taxon>Sclerodermatineae</taxon>
        <taxon>Pisolithaceae</taxon>
        <taxon>Pisolithus</taxon>
    </lineage>
</organism>
<evidence type="ECO:0000259" key="2">
    <source>
        <dbReference type="Pfam" id="PF20152"/>
    </source>
</evidence>
<dbReference type="Pfam" id="PF20152">
    <property type="entry name" value="DUF6534"/>
    <property type="match status" value="1"/>
</dbReference>
<dbReference type="OrthoDB" id="2689433at2759"/>
<dbReference type="HOGENOM" id="CLU_046025_15_0_1"/>
<evidence type="ECO:0000256" key="1">
    <source>
        <dbReference type="SAM" id="Phobius"/>
    </source>
</evidence>
<evidence type="ECO:0000313" key="3">
    <source>
        <dbReference type="EMBL" id="KIO09708.1"/>
    </source>
</evidence>
<dbReference type="InParanoid" id="A0A0C3JKP7"/>
<feature type="transmembrane region" description="Helical" evidence="1">
    <location>
        <begin position="23"/>
        <end position="47"/>
    </location>
</feature>
<proteinExistence type="predicted"/>
<reference evidence="4" key="2">
    <citation type="submission" date="2015-01" db="EMBL/GenBank/DDBJ databases">
        <title>Evolutionary Origins and Diversification of the Mycorrhizal Mutualists.</title>
        <authorList>
            <consortium name="DOE Joint Genome Institute"/>
            <consortium name="Mycorrhizal Genomics Consortium"/>
            <person name="Kohler A."/>
            <person name="Kuo A."/>
            <person name="Nagy L.G."/>
            <person name="Floudas D."/>
            <person name="Copeland A."/>
            <person name="Barry K.W."/>
            <person name="Cichocki N."/>
            <person name="Veneault-Fourrey C."/>
            <person name="LaButti K."/>
            <person name="Lindquist E.A."/>
            <person name="Lipzen A."/>
            <person name="Lundell T."/>
            <person name="Morin E."/>
            <person name="Murat C."/>
            <person name="Riley R."/>
            <person name="Ohm R."/>
            <person name="Sun H."/>
            <person name="Tunlid A."/>
            <person name="Henrissat B."/>
            <person name="Grigoriev I.V."/>
            <person name="Hibbett D.S."/>
            <person name="Martin F."/>
        </authorList>
    </citation>
    <scope>NUCLEOTIDE SEQUENCE [LARGE SCALE GENOMIC DNA]</scope>
    <source>
        <strain evidence="4">Marx 270</strain>
    </source>
</reference>
<keyword evidence="1" id="KW-0812">Transmembrane</keyword>
<name>A0A0C3JKP7_PISTI</name>
<dbReference type="Proteomes" id="UP000054217">
    <property type="component" value="Unassembled WGS sequence"/>
</dbReference>
<reference evidence="3 4" key="1">
    <citation type="submission" date="2014-04" db="EMBL/GenBank/DDBJ databases">
        <authorList>
            <consortium name="DOE Joint Genome Institute"/>
            <person name="Kuo A."/>
            <person name="Kohler A."/>
            <person name="Costa M.D."/>
            <person name="Nagy L.G."/>
            <person name="Floudas D."/>
            <person name="Copeland A."/>
            <person name="Barry K.W."/>
            <person name="Cichocki N."/>
            <person name="Veneault-Fourrey C."/>
            <person name="LaButti K."/>
            <person name="Lindquist E.A."/>
            <person name="Lipzen A."/>
            <person name="Lundell T."/>
            <person name="Morin E."/>
            <person name="Murat C."/>
            <person name="Sun H."/>
            <person name="Tunlid A."/>
            <person name="Henrissat B."/>
            <person name="Grigoriev I.V."/>
            <person name="Hibbett D.S."/>
            <person name="Martin F."/>
            <person name="Nordberg H.P."/>
            <person name="Cantor M.N."/>
            <person name="Hua S.X."/>
        </authorList>
    </citation>
    <scope>NUCLEOTIDE SEQUENCE [LARGE SCALE GENOMIC DNA]</scope>
    <source>
        <strain evidence="3 4">Marx 270</strain>
    </source>
</reference>
<keyword evidence="4" id="KW-1185">Reference proteome</keyword>
<protein>
    <recommendedName>
        <fullName evidence="2">DUF6534 domain-containing protein</fullName>
    </recommendedName>
</protein>
<dbReference type="AlphaFoldDB" id="A0A0C3JKP7"/>
<dbReference type="STRING" id="870435.A0A0C3JKP7"/>
<accession>A0A0C3JKP7</accession>
<dbReference type="InterPro" id="IPR045339">
    <property type="entry name" value="DUF6534"/>
</dbReference>
<feature type="domain" description="DUF6534" evidence="2">
    <location>
        <begin position="32"/>
        <end position="118"/>
    </location>
</feature>
<gene>
    <name evidence="3" type="ORF">M404DRAFT_996541</name>
</gene>
<evidence type="ECO:0000313" key="4">
    <source>
        <dbReference type="Proteomes" id="UP000054217"/>
    </source>
</evidence>
<dbReference type="EMBL" id="KN831954">
    <property type="protein sequence ID" value="KIO09708.1"/>
    <property type="molecule type" value="Genomic_DNA"/>
</dbReference>
<keyword evidence="1" id="KW-0472">Membrane</keyword>
<keyword evidence="1" id="KW-1133">Transmembrane helix</keyword>
<feature type="transmembrane region" description="Helical" evidence="1">
    <location>
        <begin position="59"/>
        <end position="80"/>
    </location>
</feature>